<evidence type="ECO:0000256" key="5">
    <source>
        <dbReference type="ARBA" id="ARBA00022842"/>
    </source>
</evidence>
<evidence type="ECO:0000256" key="1">
    <source>
        <dbReference type="ARBA" id="ARBA00001936"/>
    </source>
</evidence>
<dbReference type="SUPFAM" id="SSF55811">
    <property type="entry name" value="Nudix"/>
    <property type="match status" value="1"/>
</dbReference>
<dbReference type="CDD" id="cd18870">
    <property type="entry name" value="NUDIX_AcylCoAdiphos_Nudt19"/>
    <property type="match status" value="1"/>
</dbReference>
<keyword evidence="5" id="KW-0460">Magnesium</keyword>
<dbReference type="AlphaFoldDB" id="A0A6J7BVQ0"/>
<dbReference type="Gene3D" id="3.90.79.10">
    <property type="entry name" value="Nucleoside Triphosphate Pyrophosphohydrolase"/>
    <property type="match status" value="1"/>
</dbReference>
<dbReference type="InterPro" id="IPR039121">
    <property type="entry name" value="NUDT19"/>
</dbReference>
<name>A0A6J7BVQ0_9ZZZZ</name>
<sequence length="325" mass="34268">MNAMDLAGLLNRKRERAESLVHGLGTWTPPPIRNAATVCLLRTGADGPEIFLMRRNASMAFAAGMYVYPGGAVETSDSTVRLAGHVDLAELGDRMFTEDPAALLAAAARETFEECGVLLAVTADGGRVVWDDDLDVERAALAASEIEFADLLARRGLVVDDSALIPFAHWVTPAVEDRRFDTRFFVTSLPEGQEARHLGGEADRVAWWRPSAALAESAAGHLPLLTPTVAALEMLAEHTDVASALAAAALAEFAPLLPQPYVGADGEIAWRLVHARTGVTIDNLEATPPSETDGVRGIRGAAKSGLVANPPVASAAEGSQSGQMS</sequence>
<evidence type="ECO:0000256" key="2">
    <source>
        <dbReference type="ARBA" id="ARBA00001946"/>
    </source>
</evidence>
<evidence type="ECO:0000313" key="10">
    <source>
        <dbReference type="EMBL" id="CAB5031912.1"/>
    </source>
</evidence>
<dbReference type="EMBL" id="CAFBIZ010000071">
    <property type="protein sequence ID" value="CAB4848994.1"/>
    <property type="molecule type" value="Genomic_DNA"/>
</dbReference>
<keyword evidence="6" id="KW-0464">Manganese</keyword>
<feature type="domain" description="Nudix hydrolase" evidence="7">
    <location>
        <begin position="31"/>
        <end position="231"/>
    </location>
</feature>
<gene>
    <name evidence="8" type="ORF">UFOPK3268_00695</name>
    <name evidence="9" type="ORF">UFOPK3752_00992</name>
    <name evidence="10" type="ORF">UFOPK4150_01070</name>
</gene>
<evidence type="ECO:0000313" key="8">
    <source>
        <dbReference type="EMBL" id="CAB4848994.1"/>
    </source>
</evidence>
<dbReference type="InterPro" id="IPR015797">
    <property type="entry name" value="NUDIX_hydrolase-like_dom_sf"/>
</dbReference>
<dbReference type="GO" id="GO:0046872">
    <property type="term" value="F:metal ion binding"/>
    <property type="evidence" value="ECO:0007669"/>
    <property type="project" value="UniProtKB-KW"/>
</dbReference>
<dbReference type="PROSITE" id="PS51462">
    <property type="entry name" value="NUDIX"/>
    <property type="match status" value="1"/>
</dbReference>
<evidence type="ECO:0000256" key="6">
    <source>
        <dbReference type="ARBA" id="ARBA00023211"/>
    </source>
</evidence>
<reference evidence="8" key="1">
    <citation type="submission" date="2020-05" db="EMBL/GenBank/DDBJ databases">
        <authorList>
            <person name="Chiriac C."/>
            <person name="Salcher M."/>
            <person name="Ghai R."/>
            <person name="Kavagutti S V."/>
        </authorList>
    </citation>
    <scope>NUCLEOTIDE SEQUENCE</scope>
</reference>
<accession>A0A6J7BVQ0</accession>
<dbReference type="PANTHER" id="PTHR12318:SF0">
    <property type="entry name" value="ACYL-COENZYME A DIPHOSPHATASE NUDT19"/>
    <property type="match status" value="1"/>
</dbReference>
<keyword evidence="3" id="KW-0479">Metal-binding</keyword>
<dbReference type="EMBL" id="CAFBND010000031">
    <property type="protein sequence ID" value="CAB4939842.1"/>
    <property type="molecule type" value="Genomic_DNA"/>
</dbReference>
<comment type="cofactor">
    <cofactor evidence="1">
        <name>Mn(2+)</name>
        <dbReference type="ChEBI" id="CHEBI:29035"/>
    </cofactor>
</comment>
<proteinExistence type="predicted"/>
<evidence type="ECO:0000313" key="9">
    <source>
        <dbReference type="EMBL" id="CAB4939842.1"/>
    </source>
</evidence>
<evidence type="ECO:0000256" key="3">
    <source>
        <dbReference type="ARBA" id="ARBA00022723"/>
    </source>
</evidence>
<dbReference type="PANTHER" id="PTHR12318">
    <property type="entry name" value="TESTOSTERONE-REGULATED PROTEIN RP2"/>
    <property type="match status" value="1"/>
</dbReference>
<protein>
    <submittedName>
        <fullName evidence="8">Unannotated protein</fullName>
    </submittedName>
</protein>
<organism evidence="8">
    <name type="scientific">freshwater metagenome</name>
    <dbReference type="NCBI Taxonomy" id="449393"/>
    <lineage>
        <taxon>unclassified sequences</taxon>
        <taxon>metagenomes</taxon>
        <taxon>ecological metagenomes</taxon>
    </lineage>
</organism>
<dbReference type="EMBL" id="CAFBPU010000019">
    <property type="protein sequence ID" value="CAB5031912.1"/>
    <property type="molecule type" value="Genomic_DNA"/>
</dbReference>
<keyword evidence="4" id="KW-0378">Hydrolase</keyword>
<comment type="cofactor">
    <cofactor evidence="2">
        <name>Mg(2+)</name>
        <dbReference type="ChEBI" id="CHEBI:18420"/>
    </cofactor>
</comment>
<dbReference type="GO" id="GO:0016818">
    <property type="term" value="F:hydrolase activity, acting on acid anhydrides, in phosphorus-containing anhydrides"/>
    <property type="evidence" value="ECO:0007669"/>
    <property type="project" value="InterPro"/>
</dbReference>
<dbReference type="InterPro" id="IPR000086">
    <property type="entry name" value="NUDIX_hydrolase_dom"/>
</dbReference>
<evidence type="ECO:0000256" key="4">
    <source>
        <dbReference type="ARBA" id="ARBA00022801"/>
    </source>
</evidence>
<evidence type="ECO:0000259" key="7">
    <source>
        <dbReference type="PROSITE" id="PS51462"/>
    </source>
</evidence>